<keyword evidence="1" id="KW-1133">Transmembrane helix</keyword>
<evidence type="ECO:0000313" key="3">
    <source>
        <dbReference type="Proteomes" id="UP000584867"/>
    </source>
</evidence>
<comment type="caution">
    <text evidence="2">The sequence shown here is derived from an EMBL/GenBank/DDBJ whole genome shotgun (WGS) entry which is preliminary data.</text>
</comment>
<reference evidence="2 3" key="1">
    <citation type="submission" date="2020-08" db="EMBL/GenBank/DDBJ databases">
        <title>Genomic Encyclopedia of Type Strains, Phase IV (KMG-V): Genome sequencing to study the core and pangenomes of soil and plant-associated prokaryotes.</title>
        <authorList>
            <person name="Whitman W."/>
        </authorList>
    </citation>
    <scope>NUCLEOTIDE SEQUENCE [LARGE SCALE GENOMIC DNA]</scope>
    <source>
        <strain evidence="2 3">X5P3</strain>
    </source>
</reference>
<accession>A0A7W7ZQB1</accession>
<dbReference type="Proteomes" id="UP000584867">
    <property type="component" value="Unassembled WGS sequence"/>
</dbReference>
<dbReference type="AlphaFoldDB" id="A0A7W7ZQB1"/>
<dbReference type="RefSeq" id="WP_014265937.1">
    <property type="nucleotide sequence ID" value="NZ_JACHIO010000009.1"/>
</dbReference>
<keyword evidence="1" id="KW-0472">Membrane</keyword>
<evidence type="ECO:0000313" key="2">
    <source>
        <dbReference type="EMBL" id="MBB5064132.1"/>
    </source>
</evidence>
<dbReference type="OMA" id="MGPRENA"/>
<feature type="transmembrane region" description="Helical" evidence="1">
    <location>
        <begin position="15"/>
        <end position="35"/>
    </location>
</feature>
<protein>
    <recommendedName>
        <fullName evidence="4">DUF4352 domain-containing protein</fullName>
    </recommendedName>
</protein>
<dbReference type="EMBL" id="JACHIO010000009">
    <property type="protein sequence ID" value="MBB5064132.1"/>
    <property type="molecule type" value="Genomic_DNA"/>
</dbReference>
<keyword evidence="1" id="KW-0812">Transmembrane</keyword>
<name>A0A7W7ZQB1_9BACT</name>
<evidence type="ECO:0008006" key="4">
    <source>
        <dbReference type="Google" id="ProtNLM"/>
    </source>
</evidence>
<gene>
    <name evidence="2" type="ORF">HDF15_002483</name>
</gene>
<proteinExistence type="predicted"/>
<evidence type="ECO:0000256" key="1">
    <source>
        <dbReference type="SAM" id="Phobius"/>
    </source>
</evidence>
<sequence length="191" mass="20292">MSDLNLGPAESSSPAKSILIAVIVLAIIAGAVYYLNPRKTAELSVPKVQLYAAQTAFKAEDSNSGMHVIGQSAHIENDLYVVATLHIDDKLRLPLFITTITATYTSPKDETLDTTSPSAADLARIEESFPALTPMMSQPLDGQTQIAPGGSAEGTVLLHFPGLTEADWKARKSAIVTVNLAHQAPQTITIP</sequence>
<organism evidence="2 3">
    <name type="scientific">Granulicella mallensis</name>
    <dbReference type="NCBI Taxonomy" id="940614"/>
    <lineage>
        <taxon>Bacteria</taxon>
        <taxon>Pseudomonadati</taxon>
        <taxon>Acidobacteriota</taxon>
        <taxon>Terriglobia</taxon>
        <taxon>Terriglobales</taxon>
        <taxon>Acidobacteriaceae</taxon>
        <taxon>Granulicella</taxon>
    </lineage>
</organism>